<dbReference type="RefSeq" id="WP_128218085.1">
    <property type="nucleotide sequence ID" value="NZ_RBZY01000034.1"/>
</dbReference>
<evidence type="ECO:0000313" key="2">
    <source>
        <dbReference type="Proteomes" id="UP000285970"/>
    </source>
</evidence>
<dbReference type="SUPFAM" id="SSF159501">
    <property type="entry name" value="EreA/ChaN-like"/>
    <property type="match status" value="1"/>
</dbReference>
<dbReference type="Proteomes" id="UP000285970">
    <property type="component" value="Unassembled WGS sequence"/>
</dbReference>
<reference evidence="1 2" key="1">
    <citation type="journal article" date="2018" name="Front. Microbiol.">
        <title>Novel Insights Into Bacterial Dimethylsulfoniopropionate Catabolism in the East China Sea.</title>
        <authorList>
            <person name="Liu J."/>
            <person name="Liu J."/>
            <person name="Zhang S.H."/>
            <person name="Liang J."/>
            <person name="Lin H."/>
            <person name="Song D."/>
            <person name="Yang G.P."/>
            <person name="Todd J.D."/>
            <person name="Zhang X.H."/>
        </authorList>
    </citation>
    <scope>NUCLEOTIDE SEQUENCE [LARGE SCALE GENOMIC DNA]</scope>
    <source>
        <strain evidence="1 2">ZYFD042</strain>
    </source>
</reference>
<organism evidence="1 2">
    <name type="scientific">Microbacterium enclense</name>
    <dbReference type="NCBI Taxonomy" id="993073"/>
    <lineage>
        <taxon>Bacteria</taxon>
        <taxon>Bacillati</taxon>
        <taxon>Actinomycetota</taxon>
        <taxon>Actinomycetes</taxon>
        <taxon>Micrococcales</taxon>
        <taxon>Microbacteriaceae</taxon>
        <taxon>Microbacterium</taxon>
    </lineage>
</organism>
<dbReference type="PANTHER" id="PTHR31299:SF0">
    <property type="entry name" value="ESTERASE, PUTATIVE (AFU_ORTHOLOGUE AFUA_1G05850)-RELATED"/>
    <property type="match status" value="1"/>
</dbReference>
<dbReference type="GO" id="GO:0046677">
    <property type="term" value="P:response to antibiotic"/>
    <property type="evidence" value="ECO:0007669"/>
    <property type="project" value="InterPro"/>
</dbReference>
<dbReference type="OrthoDB" id="9810066at2"/>
<evidence type="ECO:0000313" key="1">
    <source>
        <dbReference type="EMBL" id="RWR18079.1"/>
    </source>
</evidence>
<gene>
    <name evidence="1" type="ORF">D8Y23_10485</name>
</gene>
<comment type="caution">
    <text evidence="1">The sequence shown here is derived from an EMBL/GenBank/DDBJ whole genome shotgun (WGS) entry which is preliminary data.</text>
</comment>
<dbReference type="InterPro" id="IPR007815">
    <property type="entry name" value="Emycin_Estase"/>
</dbReference>
<dbReference type="AlphaFoldDB" id="A0A3S3KX28"/>
<protein>
    <recommendedName>
        <fullName evidence="3">Erythromycin esterase</fullName>
    </recommendedName>
</protein>
<dbReference type="PANTHER" id="PTHR31299">
    <property type="entry name" value="ESTERASE, PUTATIVE (AFU_ORTHOLOGUE AFUA_1G05850)-RELATED"/>
    <property type="match status" value="1"/>
</dbReference>
<dbReference type="Gene3D" id="3.40.1660.10">
    <property type="entry name" value="EreA-like (biosynthetic domain)"/>
    <property type="match status" value="1"/>
</dbReference>
<dbReference type="CDD" id="cd14728">
    <property type="entry name" value="Ere-like"/>
    <property type="match status" value="1"/>
</dbReference>
<dbReference type="EMBL" id="RBZY01000034">
    <property type="protein sequence ID" value="RWR18079.1"/>
    <property type="molecule type" value="Genomic_DNA"/>
</dbReference>
<evidence type="ECO:0008006" key="3">
    <source>
        <dbReference type="Google" id="ProtNLM"/>
    </source>
</evidence>
<accession>A0A3S3KX28</accession>
<name>A0A3S3KX28_9MICO</name>
<dbReference type="Pfam" id="PF05139">
    <property type="entry name" value="Erythro_esteras"/>
    <property type="match status" value="1"/>
</dbReference>
<sequence length="419" mass="44378">MSNRPHSAASAAPFLTADVWDERRPLADARLRERVFPARVIGVGESAHFVAEFNAARASLVESLIRDAGVGTVALEIGRDEAPLVQQWLGRKRPEELHTLVGPLTTALYGTFLDDLRRRLPQNHGLRVLGVDLPNSLSIAPSVAPLVGVLARIDPGSSELVHATSKLAARVQGGSAAASAMSWLALEQDVQDSLTVHLTRLRARVDALAAVHRADADASLWQEASALIEAAATTDVMLRAVADLFSGAGRSDDTTIREVYVAQRIRDAVETLADGERIAYVAHNNHIQKTPVRFDGVLTAHPAGSLLADSLGTGYLAMALTHADEKVPEMAFPAATDVGFRVERVDAAALSELSVEAACAGVLRPARTAIVLCEAVGDDRPLMIRSQSATAQITARTFDVALVVASATTDAAVSVLGLD</sequence>
<proteinExistence type="predicted"/>
<dbReference type="InterPro" id="IPR052036">
    <property type="entry name" value="Hydrolase/PRTase-associated"/>
</dbReference>